<dbReference type="Pfam" id="PF01638">
    <property type="entry name" value="HxlR"/>
    <property type="match status" value="1"/>
</dbReference>
<keyword evidence="3" id="KW-0804">Transcription</keyword>
<protein>
    <submittedName>
        <fullName evidence="5">Cinnamoyl ester hydrolase</fullName>
    </submittedName>
    <submittedName>
        <fullName evidence="6">Helix-turn-helix transcriptional regulator</fullName>
    </submittedName>
</protein>
<dbReference type="GO" id="GO:0003677">
    <property type="term" value="F:DNA binding"/>
    <property type="evidence" value="ECO:0007669"/>
    <property type="project" value="UniProtKB-KW"/>
</dbReference>
<dbReference type="Proteomes" id="UP000663583">
    <property type="component" value="Chromosome"/>
</dbReference>
<sequence>MTHTCRTGQHDDHDVYAALCPCRTLLDLLANKWSALLIGLLEPGPLRFSGLRDQLPGISSKMLTRTLRRLEAASLITRTVYADVPPRVEYELTELGASAAVPLRLLRTWAEENLDHVAALNQDWAD</sequence>
<dbReference type="SUPFAM" id="SSF46785">
    <property type="entry name" value="Winged helix' DNA-binding domain"/>
    <property type="match status" value="1"/>
</dbReference>
<evidence type="ECO:0000313" key="5">
    <source>
        <dbReference type="EMBL" id="GFG67711.1"/>
    </source>
</evidence>
<dbReference type="InterPro" id="IPR002577">
    <property type="entry name" value="HTH_HxlR"/>
</dbReference>
<dbReference type="RefSeq" id="WP_068029448.1">
    <property type="nucleotide sequence ID" value="NZ_BLKU01000005.1"/>
</dbReference>
<reference evidence="6" key="3">
    <citation type="submission" date="2020-11" db="EMBL/GenBank/DDBJ databases">
        <title>Intraspecies plasmid and genomic variation of Mycobacterium kubicae revealed by the complete genome sequences of two clinical isolates.</title>
        <authorList>
            <person name="Hendrix J.R."/>
            <person name="Epperson L.E."/>
            <person name="Honda J.R."/>
            <person name="Strong M."/>
        </authorList>
    </citation>
    <scope>NUCLEOTIDE SEQUENCE</scope>
    <source>
        <strain evidence="6">JCM 13573</strain>
    </source>
</reference>
<keyword evidence="5" id="KW-0378">Hydrolase</keyword>
<evidence type="ECO:0000313" key="7">
    <source>
        <dbReference type="Proteomes" id="UP000465306"/>
    </source>
</evidence>
<dbReference type="InterPro" id="IPR036390">
    <property type="entry name" value="WH_DNA-bd_sf"/>
</dbReference>
<dbReference type="KEGG" id="mku:I2456_17835"/>
<reference evidence="5 7" key="1">
    <citation type="journal article" date="2019" name="Emerg. Microbes Infect.">
        <title>Comprehensive subspecies identification of 175 nontuberculous mycobacteria species based on 7547 genomic profiles.</title>
        <authorList>
            <person name="Matsumoto Y."/>
            <person name="Kinjo T."/>
            <person name="Motooka D."/>
            <person name="Nabeya D."/>
            <person name="Jung N."/>
            <person name="Uechi K."/>
            <person name="Horii T."/>
            <person name="Iida T."/>
            <person name="Fujita J."/>
            <person name="Nakamura S."/>
        </authorList>
    </citation>
    <scope>NUCLEOTIDE SEQUENCE [LARGE SCALE GENOMIC DNA]</scope>
    <source>
        <strain evidence="5 7">JCM 13573</strain>
    </source>
</reference>
<evidence type="ECO:0000259" key="4">
    <source>
        <dbReference type="PROSITE" id="PS51118"/>
    </source>
</evidence>
<gene>
    <name evidence="6" type="ORF">I2456_17835</name>
    <name evidence="5" type="ORF">MKUB_52010</name>
</gene>
<dbReference type="EMBL" id="CP065047">
    <property type="protein sequence ID" value="QPI36353.1"/>
    <property type="molecule type" value="Genomic_DNA"/>
</dbReference>
<organism evidence="6 8">
    <name type="scientific">Mycobacterium kubicae</name>
    <dbReference type="NCBI Taxonomy" id="120959"/>
    <lineage>
        <taxon>Bacteria</taxon>
        <taxon>Bacillati</taxon>
        <taxon>Actinomycetota</taxon>
        <taxon>Actinomycetes</taxon>
        <taxon>Mycobacteriales</taxon>
        <taxon>Mycobacteriaceae</taxon>
        <taxon>Mycobacterium</taxon>
        <taxon>Mycobacterium simiae complex</taxon>
    </lineage>
</organism>
<proteinExistence type="predicted"/>
<dbReference type="EMBL" id="BLKU01000005">
    <property type="protein sequence ID" value="GFG67711.1"/>
    <property type="molecule type" value="Genomic_DNA"/>
</dbReference>
<dbReference type="PROSITE" id="PS51118">
    <property type="entry name" value="HTH_HXLR"/>
    <property type="match status" value="1"/>
</dbReference>
<accession>A0AAX1J7C8</accession>
<evidence type="ECO:0000313" key="6">
    <source>
        <dbReference type="EMBL" id="QPI36353.1"/>
    </source>
</evidence>
<evidence type="ECO:0000256" key="2">
    <source>
        <dbReference type="ARBA" id="ARBA00023125"/>
    </source>
</evidence>
<keyword evidence="1" id="KW-0805">Transcription regulation</keyword>
<keyword evidence="2" id="KW-0238">DNA-binding</keyword>
<keyword evidence="7" id="KW-1185">Reference proteome</keyword>
<dbReference type="PANTHER" id="PTHR33204:SF18">
    <property type="entry name" value="TRANSCRIPTIONAL REGULATORY PROTEIN"/>
    <property type="match status" value="1"/>
</dbReference>
<dbReference type="PANTHER" id="PTHR33204">
    <property type="entry name" value="TRANSCRIPTIONAL REGULATOR, MARR FAMILY"/>
    <property type="match status" value="1"/>
</dbReference>
<evidence type="ECO:0000313" key="8">
    <source>
        <dbReference type="Proteomes" id="UP000663583"/>
    </source>
</evidence>
<evidence type="ECO:0000256" key="3">
    <source>
        <dbReference type="ARBA" id="ARBA00023163"/>
    </source>
</evidence>
<evidence type="ECO:0000256" key="1">
    <source>
        <dbReference type="ARBA" id="ARBA00023015"/>
    </source>
</evidence>
<reference evidence="5" key="2">
    <citation type="submission" date="2020-02" db="EMBL/GenBank/DDBJ databases">
        <authorList>
            <person name="Matsumoto Y."/>
            <person name="Kinjo T."/>
            <person name="Motooka D."/>
            <person name="Nabeya D."/>
            <person name="Jung N."/>
            <person name="Uechi K."/>
            <person name="Horii T."/>
            <person name="Iida T."/>
            <person name="Fujita J."/>
            <person name="Nakamura S."/>
        </authorList>
    </citation>
    <scope>NUCLEOTIDE SEQUENCE</scope>
    <source>
        <strain evidence="5">JCM 13573</strain>
    </source>
</reference>
<dbReference type="InterPro" id="IPR036388">
    <property type="entry name" value="WH-like_DNA-bd_sf"/>
</dbReference>
<dbReference type="GO" id="GO:0016787">
    <property type="term" value="F:hydrolase activity"/>
    <property type="evidence" value="ECO:0007669"/>
    <property type="project" value="UniProtKB-KW"/>
</dbReference>
<feature type="domain" description="HTH hxlR-type" evidence="4">
    <location>
        <begin position="20"/>
        <end position="118"/>
    </location>
</feature>
<name>A0AAX1J7C8_9MYCO</name>
<dbReference type="Proteomes" id="UP000465306">
    <property type="component" value="Unassembled WGS sequence"/>
</dbReference>
<dbReference type="AlphaFoldDB" id="A0AAX1J7C8"/>
<dbReference type="Gene3D" id="1.10.10.10">
    <property type="entry name" value="Winged helix-like DNA-binding domain superfamily/Winged helix DNA-binding domain"/>
    <property type="match status" value="1"/>
</dbReference>